<dbReference type="Proteomes" id="UP001168972">
    <property type="component" value="Unassembled WGS sequence"/>
</dbReference>
<sequence length="78" mass="8642">SPINIPSSVSPIQLAMKSNGKTNRCRYGIAAKYVPDEKITMTAAKDNISQVKWLRNKQSLSTIITSNKQSNNNNFTTI</sequence>
<reference evidence="1" key="2">
    <citation type="submission" date="2023-03" db="EMBL/GenBank/DDBJ databases">
        <authorList>
            <person name="Inwood S.N."/>
            <person name="Skelly J.G."/>
            <person name="Guhlin J."/>
            <person name="Harrop T.W.R."/>
            <person name="Goldson S.G."/>
            <person name="Dearden P.K."/>
        </authorList>
    </citation>
    <scope>NUCLEOTIDE SEQUENCE</scope>
    <source>
        <strain evidence="1">Lincoln</strain>
        <tissue evidence="1">Whole body</tissue>
    </source>
</reference>
<reference evidence="1" key="1">
    <citation type="journal article" date="2023" name="bioRxiv">
        <title>Scaffold-level genome assemblies of two parasitoid biocontrol wasps reveal the parthenogenesis mechanism and an associated novel virus.</title>
        <authorList>
            <person name="Inwood S."/>
            <person name="Skelly J."/>
            <person name="Guhlin J."/>
            <person name="Harrop T."/>
            <person name="Goldson S."/>
            <person name="Dearden P."/>
        </authorList>
    </citation>
    <scope>NUCLEOTIDE SEQUENCE</scope>
    <source>
        <strain evidence="1">Lincoln</strain>
        <tissue evidence="1">Whole body</tissue>
    </source>
</reference>
<feature type="non-terminal residue" evidence="1">
    <location>
        <position position="1"/>
    </location>
</feature>
<comment type="caution">
    <text evidence="1">The sequence shown here is derived from an EMBL/GenBank/DDBJ whole genome shotgun (WGS) entry which is preliminary data.</text>
</comment>
<protein>
    <submittedName>
        <fullName evidence="1">Uncharacterized protein</fullName>
    </submittedName>
</protein>
<accession>A0AA39FZN5</accession>
<name>A0AA39FZN5_MICHY</name>
<proteinExistence type="predicted"/>
<organism evidence="1 2">
    <name type="scientific">Microctonus hyperodae</name>
    <name type="common">Parasitoid wasp</name>
    <dbReference type="NCBI Taxonomy" id="165561"/>
    <lineage>
        <taxon>Eukaryota</taxon>
        <taxon>Metazoa</taxon>
        <taxon>Ecdysozoa</taxon>
        <taxon>Arthropoda</taxon>
        <taxon>Hexapoda</taxon>
        <taxon>Insecta</taxon>
        <taxon>Pterygota</taxon>
        <taxon>Neoptera</taxon>
        <taxon>Endopterygota</taxon>
        <taxon>Hymenoptera</taxon>
        <taxon>Apocrita</taxon>
        <taxon>Ichneumonoidea</taxon>
        <taxon>Braconidae</taxon>
        <taxon>Euphorinae</taxon>
        <taxon>Microctonus</taxon>
    </lineage>
</organism>
<evidence type="ECO:0000313" key="1">
    <source>
        <dbReference type="EMBL" id="KAK0178581.1"/>
    </source>
</evidence>
<keyword evidence="2" id="KW-1185">Reference proteome</keyword>
<dbReference type="EMBL" id="JAQQBR010000004">
    <property type="protein sequence ID" value="KAK0178581.1"/>
    <property type="molecule type" value="Genomic_DNA"/>
</dbReference>
<evidence type="ECO:0000313" key="2">
    <source>
        <dbReference type="Proteomes" id="UP001168972"/>
    </source>
</evidence>
<gene>
    <name evidence="1" type="ORF">PV327_007459</name>
</gene>
<dbReference type="AlphaFoldDB" id="A0AA39FZN5"/>